<dbReference type="HAMAP" id="MF_00685">
    <property type="entry name" value="GlgB"/>
    <property type="match status" value="1"/>
</dbReference>
<dbReference type="SUPFAM" id="SSF51011">
    <property type="entry name" value="Glycosyl hydrolase domain"/>
    <property type="match status" value="1"/>
</dbReference>
<dbReference type="CDD" id="cd11322">
    <property type="entry name" value="AmyAc_Glg_BE"/>
    <property type="match status" value="1"/>
</dbReference>
<dbReference type="PANTHER" id="PTHR43651">
    <property type="entry name" value="1,4-ALPHA-GLUCAN-BRANCHING ENZYME"/>
    <property type="match status" value="1"/>
</dbReference>
<feature type="active site" description="Proton donor" evidence="10">
    <location>
        <position position="369"/>
    </location>
</feature>
<dbReference type="InterPro" id="IPR004193">
    <property type="entry name" value="Glyco_hydro_13_N"/>
</dbReference>
<feature type="domain" description="Glycosyl hydrolase family 13 catalytic" evidence="11">
    <location>
        <begin position="159"/>
        <end position="510"/>
    </location>
</feature>
<dbReference type="InterPro" id="IPR044143">
    <property type="entry name" value="GlgB_N_E_set_prok"/>
</dbReference>
<evidence type="ECO:0000313" key="12">
    <source>
        <dbReference type="EMBL" id="GAA0335104.1"/>
    </source>
</evidence>
<dbReference type="InterPro" id="IPR006407">
    <property type="entry name" value="GlgB"/>
</dbReference>
<comment type="catalytic activity">
    <reaction evidence="1 10">
        <text>Transfers a segment of a (1-&gt;4)-alpha-D-glucan chain to a primary hydroxy group in a similar glucan chain.</text>
        <dbReference type="EC" id="2.4.1.18"/>
    </reaction>
</comment>
<dbReference type="Pfam" id="PF00128">
    <property type="entry name" value="Alpha-amylase"/>
    <property type="match status" value="1"/>
</dbReference>
<evidence type="ECO:0000256" key="2">
    <source>
        <dbReference type="ARBA" id="ARBA00002953"/>
    </source>
</evidence>
<dbReference type="SUPFAM" id="SSF51445">
    <property type="entry name" value="(Trans)glycosidases"/>
    <property type="match status" value="1"/>
</dbReference>
<comment type="similarity">
    <text evidence="4 10">Belongs to the glycosyl hydrolase 13 family. GlgB subfamily.</text>
</comment>
<dbReference type="NCBIfam" id="NF003811">
    <property type="entry name" value="PRK05402.1"/>
    <property type="match status" value="1"/>
</dbReference>
<dbReference type="InterPro" id="IPR014756">
    <property type="entry name" value="Ig_E-set"/>
</dbReference>
<keyword evidence="7 10" id="KW-0808">Transferase</keyword>
<evidence type="ECO:0000256" key="9">
    <source>
        <dbReference type="ARBA" id="ARBA00023277"/>
    </source>
</evidence>
<dbReference type="PANTHER" id="PTHR43651:SF3">
    <property type="entry name" value="1,4-ALPHA-GLUCAN-BRANCHING ENZYME"/>
    <property type="match status" value="1"/>
</dbReference>
<dbReference type="PIRSF" id="PIRSF000463">
    <property type="entry name" value="GlgB"/>
    <property type="match status" value="1"/>
</dbReference>
<protein>
    <recommendedName>
        <fullName evidence="10">1,4-alpha-glucan branching enzyme GlgB</fullName>
        <ecNumber evidence="10">2.4.1.18</ecNumber>
    </recommendedName>
    <alternativeName>
        <fullName evidence="10">1,4-alpha-D-glucan:1,4-alpha-D-glucan 6-glucosyl-transferase</fullName>
    </alternativeName>
    <alternativeName>
        <fullName evidence="10">Alpha-(1-&gt;4)-glucan branching enzyme</fullName>
    </alternativeName>
    <alternativeName>
        <fullName evidence="10">Glycogen branching enzyme</fullName>
        <shortName evidence="10">BE</shortName>
    </alternativeName>
</protein>
<dbReference type="Gene3D" id="2.60.40.1180">
    <property type="entry name" value="Golgi alpha-mannosidase II"/>
    <property type="match status" value="1"/>
</dbReference>
<proteinExistence type="inferred from homology"/>
<dbReference type="NCBIfam" id="TIGR01515">
    <property type="entry name" value="branching_enzym"/>
    <property type="match status" value="1"/>
</dbReference>
<keyword evidence="8 10" id="KW-0320">Glycogen biosynthesis</keyword>
<name>A0ABP3G3X5_9BACI</name>
<keyword evidence="6 10" id="KW-0328">Glycosyltransferase</keyword>
<dbReference type="Pfam" id="PF02922">
    <property type="entry name" value="CBM_48"/>
    <property type="match status" value="1"/>
</dbReference>
<organism evidence="12 13">
    <name type="scientific">Bacillus carboniphilus</name>
    <dbReference type="NCBI Taxonomy" id="86663"/>
    <lineage>
        <taxon>Bacteria</taxon>
        <taxon>Bacillati</taxon>
        <taxon>Bacillota</taxon>
        <taxon>Bacilli</taxon>
        <taxon>Bacillales</taxon>
        <taxon>Bacillaceae</taxon>
        <taxon>Bacillus</taxon>
    </lineage>
</organism>
<evidence type="ECO:0000256" key="6">
    <source>
        <dbReference type="ARBA" id="ARBA00022676"/>
    </source>
</evidence>
<dbReference type="Proteomes" id="UP001500782">
    <property type="component" value="Unassembled WGS sequence"/>
</dbReference>
<comment type="pathway">
    <text evidence="3 10">Glycan biosynthesis; glycogen biosynthesis.</text>
</comment>
<dbReference type="RefSeq" id="WP_343799957.1">
    <property type="nucleotide sequence ID" value="NZ_BAAADJ010000024.1"/>
</dbReference>
<keyword evidence="5 10" id="KW-0321">Glycogen metabolism</keyword>
<dbReference type="CDD" id="cd02855">
    <property type="entry name" value="E_set_GBE_prok_N"/>
    <property type="match status" value="1"/>
</dbReference>
<comment type="caution">
    <text evidence="12">The sequence shown here is derived from an EMBL/GenBank/DDBJ whole genome shotgun (WGS) entry which is preliminary data.</text>
</comment>
<gene>
    <name evidence="10 12" type="primary">glgB</name>
    <name evidence="12" type="ORF">GCM10008967_27430</name>
</gene>
<evidence type="ECO:0000256" key="8">
    <source>
        <dbReference type="ARBA" id="ARBA00023056"/>
    </source>
</evidence>
<comment type="function">
    <text evidence="2 10">Catalyzes the formation of the alpha-1,6-glucosidic linkages in glycogen by scission of a 1,4-alpha-linked oligosaccharide from growing alpha-1,4-glucan chains and the subsequent attachment of the oligosaccharide to the alpha-1,6 position.</text>
</comment>
<evidence type="ECO:0000256" key="7">
    <source>
        <dbReference type="ARBA" id="ARBA00022679"/>
    </source>
</evidence>
<comment type="subunit">
    <text evidence="10">Monomer.</text>
</comment>
<dbReference type="Gene3D" id="2.60.40.10">
    <property type="entry name" value="Immunoglobulins"/>
    <property type="match status" value="1"/>
</dbReference>
<reference evidence="13" key="1">
    <citation type="journal article" date="2019" name="Int. J. Syst. Evol. Microbiol.">
        <title>The Global Catalogue of Microorganisms (GCM) 10K type strain sequencing project: providing services to taxonomists for standard genome sequencing and annotation.</title>
        <authorList>
            <consortium name="The Broad Institute Genomics Platform"/>
            <consortium name="The Broad Institute Genome Sequencing Center for Infectious Disease"/>
            <person name="Wu L."/>
            <person name="Ma J."/>
        </authorList>
    </citation>
    <scope>NUCLEOTIDE SEQUENCE [LARGE SCALE GENOMIC DNA]</scope>
    <source>
        <strain evidence="13">JCM 9731</strain>
    </source>
</reference>
<evidence type="ECO:0000256" key="1">
    <source>
        <dbReference type="ARBA" id="ARBA00000826"/>
    </source>
</evidence>
<sequence length="648" mass="75796">MEGTIEKSKNNLLSEVDLYLFHEGTQYKAYNMMGAHLDKIEGVEGVRFTVWAPNALSVSVVGDFNHWEGSGHQMERIHQSGIWVLFIAGLSEGELYKYRVRTPDNQIVLKADPYAFYSEVRPNTASIVYSLNKYQWQDQKWMKHRGKKQALDKPMLIYEVHLGSWRKKTDGSFYTYRELAGELIEHVLSNGYTHIEFMPIMEHPFDRSWGYQITGYYSVTSRFGKPEDFMYLIDQCHQNGLGVILDWVPVHFCKDEHGLGKFDGTPLYEPIDPLRAERPHWGTYSFDYEKPEVNSFLVSNALFWLDLFHIDGLRVDAVSSMIYLNHDQSSPVPIKNKNGGDENLEAVRFTKRLNETVYKYHPDIHMIAEEATPWPKVTAPTTQEGLGFSYKWNMGWVNDVLRYIRLEENERPDHHHLLTFSFFYAFSEHFILPFSHDEMVYGKRSLLNKMPGEYWKKFANLRLLYGYLMTHPGKKLLFMGSEFAQFDEWKDERELDWNLLDFESHQNFLHYSRTLNQFYKNTRSLWRLDHDPNGFEWINPHDSNQGVISFMRKGKRKGDYCVVVCNFSSRVFHSYRIGVPSLGGYIEMFNSDKTEFGGSGQCNENAIQSEKLPYNNQLFSMEITVPPLGITIFMKQTKKRGRQVNASD</sequence>
<dbReference type="InterPro" id="IPR013783">
    <property type="entry name" value="Ig-like_fold"/>
</dbReference>
<dbReference type="Pfam" id="PF02806">
    <property type="entry name" value="Alpha-amylase_C"/>
    <property type="match status" value="1"/>
</dbReference>
<dbReference type="InterPro" id="IPR006048">
    <property type="entry name" value="A-amylase/branching_C"/>
</dbReference>
<dbReference type="InterPro" id="IPR037439">
    <property type="entry name" value="Branching_enzy"/>
</dbReference>
<dbReference type="NCBIfam" id="NF008967">
    <property type="entry name" value="PRK12313.1"/>
    <property type="match status" value="1"/>
</dbReference>
<keyword evidence="9 10" id="KW-0119">Carbohydrate metabolism</keyword>
<dbReference type="SUPFAM" id="SSF81296">
    <property type="entry name" value="E set domains"/>
    <property type="match status" value="1"/>
</dbReference>
<dbReference type="EMBL" id="BAAADJ010000024">
    <property type="protein sequence ID" value="GAA0335104.1"/>
    <property type="molecule type" value="Genomic_DNA"/>
</dbReference>
<evidence type="ECO:0000256" key="4">
    <source>
        <dbReference type="ARBA" id="ARBA00009000"/>
    </source>
</evidence>
<dbReference type="Gene3D" id="3.20.20.80">
    <property type="entry name" value="Glycosidases"/>
    <property type="match status" value="1"/>
</dbReference>
<evidence type="ECO:0000256" key="3">
    <source>
        <dbReference type="ARBA" id="ARBA00004964"/>
    </source>
</evidence>
<keyword evidence="13" id="KW-1185">Reference proteome</keyword>
<feature type="active site" description="Nucleophile" evidence="10">
    <location>
        <position position="316"/>
    </location>
</feature>
<dbReference type="InterPro" id="IPR013780">
    <property type="entry name" value="Glyco_hydro_b"/>
</dbReference>
<dbReference type="InterPro" id="IPR017853">
    <property type="entry name" value="GH"/>
</dbReference>
<evidence type="ECO:0000259" key="11">
    <source>
        <dbReference type="SMART" id="SM00642"/>
    </source>
</evidence>
<dbReference type="SMART" id="SM00642">
    <property type="entry name" value="Aamy"/>
    <property type="match status" value="1"/>
</dbReference>
<dbReference type="EC" id="2.4.1.18" evidence="10"/>
<accession>A0ABP3G3X5</accession>
<evidence type="ECO:0000256" key="5">
    <source>
        <dbReference type="ARBA" id="ARBA00022600"/>
    </source>
</evidence>
<dbReference type="InterPro" id="IPR006047">
    <property type="entry name" value="GH13_cat_dom"/>
</dbReference>
<evidence type="ECO:0000256" key="10">
    <source>
        <dbReference type="HAMAP-Rule" id="MF_00685"/>
    </source>
</evidence>
<evidence type="ECO:0000313" key="13">
    <source>
        <dbReference type="Proteomes" id="UP001500782"/>
    </source>
</evidence>